<dbReference type="CDD" id="cd16383">
    <property type="entry name" value="GUN4"/>
    <property type="match status" value="1"/>
</dbReference>
<accession>A0AAD3D552</accession>
<dbReference type="AlphaFoldDB" id="A0AAD3D552"/>
<dbReference type="Gene3D" id="1.10.10.1770">
    <property type="entry name" value="Gun4-like"/>
    <property type="match status" value="1"/>
</dbReference>
<organism evidence="3 4">
    <name type="scientific">Chaetoceros tenuissimus</name>
    <dbReference type="NCBI Taxonomy" id="426638"/>
    <lineage>
        <taxon>Eukaryota</taxon>
        <taxon>Sar</taxon>
        <taxon>Stramenopiles</taxon>
        <taxon>Ochrophyta</taxon>
        <taxon>Bacillariophyta</taxon>
        <taxon>Coscinodiscophyceae</taxon>
        <taxon>Chaetocerotophycidae</taxon>
        <taxon>Chaetocerotales</taxon>
        <taxon>Chaetocerotaceae</taxon>
        <taxon>Chaetoceros</taxon>
    </lineage>
</organism>
<dbReference type="Pfam" id="PF05419">
    <property type="entry name" value="GUN4"/>
    <property type="match status" value="1"/>
</dbReference>
<dbReference type="Gene3D" id="1.25.40.620">
    <property type="match status" value="1"/>
</dbReference>
<sequence>MKLSIATIIAIAAGVSPVNAFAPQCNSVSFSSRAATTVFSTMADSGVPPTESAAASSVDDAVIPTKLPSDVGFDYVPLAGALAAGDLVEADQITRDALIVISGAKAKGRDFVYWTEVKDIPSTDLATIERLWQQFSGGKFGYSVQKKKWRQSKGDFEVWCKKIGWTTQDGEVERKKKWFGASEFTYDVKKAPEGHLPLTSALRGTSLIKKLLEHPVWDNDDWKKQPE</sequence>
<dbReference type="PANTHER" id="PTHR34800">
    <property type="entry name" value="TETRAPYRROLE-BINDING PROTEIN, CHLOROPLASTIC"/>
    <property type="match status" value="1"/>
</dbReference>
<dbReference type="InterPro" id="IPR008629">
    <property type="entry name" value="GUN4-like"/>
</dbReference>
<evidence type="ECO:0000256" key="1">
    <source>
        <dbReference type="SAM" id="SignalP"/>
    </source>
</evidence>
<feature type="signal peptide" evidence="1">
    <location>
        <begin position="1"/>
        <end position="20"/>
    </location>
</feature>
<protein>
    <recommendedName>
        <fullName evidence="2">GUN4-like domain-containing protein</fullName>
    </recommendedName>
</protein>
<dbReference type="SUPFAM" id="SSF140869">
    <property type="entry name" value="GUN4-like"/>
    <property type="match status" value="1"/>
</dbReference>
<dbReference type="GO" id="GO:0046906">
    <property type="term" value="F:tetrapyrrole binding"/>
    <property type="evidence" value="ECO:0007669"/>
    <property type="project" value="TreeGrafter"/>
</dbReference>
<name>A0AAD3D552_9STRA</name>
<reference evidence="3 4" key="1">
    <citation type="journal article" date="2021" name="Sci. Rep.">
        <title>The genome of the diatom Chaetoceros tenuissimus carries an ancient integrated fragment of an extant virus.</title>
        <authorList>
            <person name="Hongo Y."/>
            <person name="Kimura K."/>
            <person name="Takaki Y."/>
            <person name="Yoshida Y."/>
            <person name="Baba S."/>
            <person name="Kobayashi G."/>
            <person name="Nagasaki K."/>
            <person name="Hano T."/>
            <person name="Tomaru Y."/>
        </authorList>
    </citation>
    <scope>NUCLEOTIDE SEQUENCE [LARGE SCALE GENOMIC DNA]</scope>
    <source>
        <strain evidence="3 4">NIES-3715</strain>
    </source>
</reference>
<feature type="domain" description="GUN4-like" evidence="2">
    <location>
        <begin position="69"/>
        <end position="215"/>
    </location>
</feature>
<dbReference type="PANTHER" id="PTHR34800:SF1">
    <property type="entry name" value="TETRAPYRROLE-BINDING PROTEIN, CHLOROPLASTIC"/>
    <property type="match status" value="1"/>
</dbReference>
<comment type="caution">
    <text evidence="3">The sequence shown here is derived from an EMBL/GenBank/DDBJ whole genome shotgun (WGS) entry which is preliminary data.</text>
</comment>
<gene>
    <name evidence="3" type="ORF">CTEN210_14415</name>
</gene>
<evidence type="ECO:0000313" key="3">
    <source>
        <dbReference type="EMBL" id="GFH57939.1"/>
    </source>
</evidence>
<evidence type="ECO:0000313" key="4">
    <source>
        <dbReference type="Proteomes" id="UP001054902"/>
    </source>
</evidence>
<feature type="chain" id="PRO_5042195937" description="GUN4-like domain-containing protein" evidence="1">
    <location>
        <begin position="21"/>
        <end position="227"/>
    </location>
</feature>
<dbReference type="Proteomes" id="UP001054902">
    <property type="component" value="Unassembled WGS sequence"/>
</dbReference>
<evidence type="ECO:0000259" key="2">
    <source>
        <dbReference type="Pfam" id="PF05419"/>
    </source>
</evidence>
<keyword evidence="1" id="KW-0732">Signal</keyword>
<dbReference type="InterPro" id="IPR037215">
    <property type="entry name" value="GUN4-like_sf"/>
</dbReference>
<keyword evidence="4" id="KW-1185">Reference proteome</keyword>
<dbReference type="EMBL" id="BLLK01000060">
    <property type="protein sequence ID" value="GFH57939.1"/>
    <property type="molecule type" value="Genomic_DNA"/>
</dbReference>
<proteinExistence type="predicted"/>